<evidence type="ECO:0000259" key="3">
    <source>
        <dbReference type="PROSITE" id="PS51910"/>
    </source>
</evidence>
<dbReference type="SMART" id="SM00257">
    <property type="entry name" value="LysM"/>
    <property type="match status" value="1"/>
</dbReference>
<name>A0ABT3WVP4_9BACL</name>
<dbReference type="InterPro" id="IPR018392">
    <property type="entry name" value="LysM"/>
</dbReference>
<gene>
    <name evidence="4" type="ORF">OS242_02010</name>
</gene>
<dbReference type="SMART" id="SM00636">
    <property type="entry name" value="Glyco_18"/>
    <property type="match status" value="1"/>
</dbReference>
<dbReference type="GO" id="GO:0016787">
    <property type="term" value="F:hydrolase activity"/>
    <property type="evidence" value="ECO:0007669"/>
    <property type="project" value="UniProtKB-KW"/>
</dbReference>
<feature type="domain" description="GH18" evidence="3">
    <location>
        <begin position="64"/>
        <end position="388"/>
    </location>
</feature>
<dbReference type="Pfam" id="PF00704">
    <property type="entry name" value="Glyco_hydro_18"/>
    <property type="match status" value="1"/>
</dbReference>
<dbReference type="Gene3D" id="3.10.350.10">
    <property type="entry name" value="LysM domain"/>
    <property type="match status" value="1"/>
</dbReference>
<evidence type="ECO:0000313" key="5">
    <source>
        <dbReference type="Proteomes" id="UP001208017"/>
    </source>
</evidence>
<dbReference type="SUPFAM" id="SSF54106">
    <property type="entry name" value="LysM domain"/>
    <property type="match status" value="1"/>
</dbReference>
<dbReference type="InterPro" id="IPR029070">
    <property type="entry name" value="Chitinase_insertion_sf"/>
</dbReference>
<dbReference type="InterPro" id="IPR036779">
    <property type="entry name" value="LysM_dom_sf"/>
</dbReference>
<organism evidence="4 5">
    <name type="scientific">Tumebacillus lacus</name>
    <dbReference type="NCBI Taxonomy" id="2995335"/>
    <lineage>
        <taxon>Bacteria</taxon>
        <taxon>Bacillati</taxon>
        <taxon>Bacillota</taxon>
        <taxon>Bacilli</taxon>
        <taxon>Bacillales</taxon>
        <taxon>Alicyclobacillaceae</taxon>
        <taxon>Tumebacillus</taxon>
    </lineage>
</organism>
<feature type="domain" description="LysM" evidence="2">
    <location>
        <begin position="7"/>
        <end position="55"/>
    </location>
</feature>
<dbReference type="SUPFAM" id="SSF51445">
    <property type="entry name" value="(Trans)glycosidases"/>
    <property type="match status" value="1"/>
</dbReference>
<evidence type="ECO:0000259" key="2">
    <source>
        <dbReference type="PROSITE" id="PS51782"/>
    </source>
</evidence>
<accession>A0ABT3WVP4</accession>
<protein>
    <submittedName>
        <fullName evidence="4">Glycosyl hydrolase family 18 protein</fullName>
    </submittedName>
</protein>
<dbReference type="PROSITE" id="PS51910">
    <property type="entry name" value="GH18_2"/>
    <property type="match status" value="1"/>
</dbReference>
<sequence length="389" mass="43505">MEGSRLTYVVVQQGETLAELSERYRTSIEELARLNGGLRQVESGDVIKVGEEAPQFREPRVPTRHVLGFYTGPMGAAMPGSAASFERHARLLSSVAPYWFDLDRKALGQIKPRVSPTIILELVESARRRGVKILASIHNTDQAAGTTAADTLSAVMRSHRNTFYRNLFSLINEYQFDGVNLDFEQLRDEDRALYTEFVRELSERAHSQGKLVTVDVLGDARKVPYSVDFDYPGLAQSADYLGIMTYDQYKPTEAAPGPVAALPWVRDTLAMALEDGVPPRKILLGIPFYGYDWTIGKAGARALSHEAVEKLRAEHGGVVKFHPTYKVPYMVYTDKSGGNHEVWFENARSISMKLDLVRRYNLGGVIIWRLGLEDPTAWSAIRAKLSPIE</sequence>
<dbReference type="CDD" id="cd00118">
    <property type="entry name" value="LysM"/>
    <property type="match status" value="1"/>
</dbReference>
<dbReference type="PROSITE" id="PS51782">
    <property type="entry name" value="LYSM"/>
    <property type="match status" value="1"/>
</dbReference>
<dbReference type="PANTHER" id="PTHR46066:SF2">
    <property type="entry name" value="CHITINASE DOMAIN-CONTAINING PROTEIN 1"/>
    <property type="match status" value="1"/>
</dbReference>
<dbReference type="InterPro" id="IPR011583">
    <property type="entry name" value="Chitinase_II/V-like_cat"/>
</dbReference>
<dbReference type="RefSeq" id="WP_267149984.1">
    <property type="nucleotide sequence ID" value="NZ_JAPMLT010000001.1"/>
</dbReference>
<comment type="caution">
    <text evidence="4">The sequence shown here is derived from an EMBL/GenBank/DDBJ whole genome shotgun (WGS) entry which is preliminary data.</text>
</comment>
<keyword evidence="1" id="KW-0326">Glycosidase</keyword>
<dbReference type="Proteomes" id="UP001208017">
    <property type="component" value="Unassembled WGS sequence"/>
</dbReference>
<keyword evidence="4" id="KW-0378">Hydrolase</keyword>
<proteinExistence type="predicted"/>
<reference evidence="4 5" key="1">
    <citation type="submission" date="2022-11" db="EMBL/GenBank/DDBJ databases">
        <title>Study of microbial diversity in lake waters.</title>
        <authorList>
            <person name="Zhang J."/>
        </authorList>
    </citation>
    <scope>NUCLEOTIDE SEQUENCE [LARGE SCALE GENOMIC DNA]</scope>
    <source>
        <strain evidence="4 5">DT12</strain>
    </source>
</reference>
<evidence type="ECO:0000256" key="1">
    <source>
        <dbReference type="ARBA" id="ARBA00023295"/>
    </source>
</evidence>
<dbReference type="Gene3D" id="3.10.50.10">
    <property type="match status" value="1"/>
</dbReference>
<dbReference type="Pfam" id="PF01476">
    <property type="entry name" value="LysM"/>
    <property type="match status" value="1"/>
</dbReference>
<dbReference type="InterPro" id="IPR001223">
    <property type="entry name" value="Glyco_hydro18_cat"/>
</dbReference>
<dbReference type="PANTHER" id="PTHR46066">
    <property type="entry name" value="CHITINASE DOMAIN-CONTAINING PROTEIN 1 FAMILY MEMBER"/>
    <property type="match status" value="1"/>
</dbReference>
<dbReference type="InterPro" id="IPR017853">
    <property type="entry name" value="GH"/>
</dbReference>
<evidence type="ECO:0000313" key="4">
    <source>
        <dbReference type="EMBL" id="MCX7568745.1"/>
    </source>
</evidence>
<dbReference type="EMBL" id="JAPMLT010000001">
    <property type="protein sequence ID" value="MCX7568745.1"/>
    <property type="molecule type" value="Genomic_DNA"/>
</dbReference>
<dbReference type="Gene3D" id="3.20.20.80">
    <property type="entry name" value="Glycosidases"/>
    <property type="match status" value="1"/>
</dbReference>
<keyword evidence="5" id="KW-1185">Reference proteome</keyword>